<keyword evidence="3" id="KW-1185">Reference proteome</keyword>
<feature type="region of interest" description="Disordered" evidence="1">
    <location>
        <begin position="99"/>
        <end position="148"/>
    </location>
</feature>
<protein>
    <submittedName>
        <fullName evidence="2">Uncharacterized protein</fullName>
    </submittedName>
</protein>
<gene>
    <name evidence="2" type="ORF">FJT64_022675</name>
</gene>
<dbReference type="AlphaFoldDB" id="A0A6A4WPV1"/>
<proteinExistence type="predicted"/>
<comment type="caution">
    <text evidence="2">The sequence shown here is derived from an EMBL/GenBank/DDBJ whole genome shotgun (WGS) entry which is preliminary data.</text>
</comment>
<dbReference type="OrthoDB" id="6396928at2759"/>
<reference evidence="2 3" key="1">
    <citation type="submission" date="2019-07" db="EMBL/GenBank/DDBJ databases">
        <title>Draft genome assembly of a fouling barnacle, Amphibalanus amphitrite (Darwin, 1854): The first reference genome for Thecostraca.</title>
        <authorList>
            <person name="Kim W."/>
        </authorList>
    </citation>
    <scope>NUCLEOTIDE SEQUENCE [LARGE SCALE GENOMIC DNA]</scope>
    <source>
        <strain evidence="2">SNU_AA5</strain>
        <tissue evidence="2">Soma without cirri and trophi</tissue>
    </source>
</reference>
<sequence>MEAKINSSSIRGTHLNSTDTAAAKTVLRWHGKEGVTRDRWKSRFVKGPLRNLYGLRLHVHRRQDYIERMNLTTREHVRTTHSQRGVPFASGDAYTLRASSSSTASEQGGRLRLLSGSGGTTDTPTGRLVTTSRVSENNGDSGGPMSLLGTATKTVTEPLVKAREAVTNTATSLLRSAG</sequence>
<dbReference type="Proteomes" id="UP000440578">
    <property type="component" value="Unassembled WGS sequence"/>
</dbReference>
<name>A0A6A4WPV1_AMPAM</name>
<dbReference type="EMBL" id="VIIS01000726">
    <property type="protein sequence ID" value="KAF0305740.1"/>
    <property type="molecule type" value="Genomic_DNA"/>
</dbReference>
<feature type="compositionally biased region" description="Polar residues" evidence="1">
    <location>
        <begin position="128"/>
        <end position="139"/>
    </location>
</feature>
<evidence type="ECO:0000313" key="2">
    <source>
        <dbReference type="EMBL" id="KAF0305740.1"/>
    </source>
</evidence>
<evidence type="ECO:0000256" key="1">
    <source>
        <dbReference type="SAM" id="MobiDB-lite"/>
    </source>
</evidence>
<feature type="compositionally biased region" description="Low complexity" evidence="1">
    <location>
        <begin position="108"/>
        <end position="127"/>
    </location>
</feature>
<organism evidence="2 3">
    <name type="scientific">Amphibalanus amphitrite</name>
    <name type="common">Striped barnacle</name>
    <name type="synonym">Balanus amphitrite</name>
    <dbReference type="NCBI Taxonomy" id="1232801"/>
    <lineage>
        <taxon>Eukaryota</taxon>
        <taxon>Metazoa</taxon>
        <taxon>Ecdysozoa</taxon>
        <taxon>Arthropoda</taxon>
        <taxon>Crustacea</taxon>
        <taxon>Multicrustacea</taxon>
        <taxon>Cirripedia</taxon>
        <taxon>Thoracica</taxon>
        <taxon>Thoracicalcarea</taxon>
        <taxon>Balanomorpha</taxon>
        <taxon>Balanoidea</taxon>
        <taxon>Balanidae</taxon>
        <taxon>Amphibalaninae</taxon>
        <taxon>Amphibalanus</taxon>
    </lineage>
</organism>
<evidence type="ECO:0000313" key="3">
    <source>
        <dbReference type="Proteomes" id="UP000440578"/>
    </source>
</evidence>
<accession>A0A6A4WPV1</accession>